<organism evidence="6 7">
    <name type="scientific">Zingiber officinale</name>
    <name type="common">Ginger</name>
    <name type="synonym">Amomum zingiber</name>
    <dbReference type="NCBI Taxonomy" id="94328"/>
    <lineage>
        <taxon>Eukaryota</taxon>
        <taxon>Viridiplantae</taxon>
        <taxon>Streptophyta</taxon>
        <taxon>Embryophyta</taxon>
        <taxon>Tracheophyta</taxon>
        <taxon>Spermatophyta</taxon>
        <taxon>Magnoliopsida</taxon>
        <taxon>Liliopsida</taxon>
        <taxon>Zingiberales</taxon>
        <taxon>Zingiberaceae</taxon>
        <taxon>Zingiber</taxon>
    </lineage>
</organism>
<dbReference type="Gene3D" id="2.70.40.10">
    <property type="match status" value="1"/>
</dbReference>
<proteinExistence type="inferred from homology"/>
<protein>
    <recommendedName>
        <fullName evidence="3">dUTP diphosphatase</fullName>
        <ecNumber evidence="3">3.6.1.23</ecNumber>
    </recommendedName>
</protein>
<sequence>MNNNYSITKGTNSYKEAVKATEQIESPAIGFARPSDFQGPASGNSALIKQGNTQIQLLIQIVEGVQDIQTDLKTILEHTEKGIPSTTVIPEDLLDKIKNLSLGPTKRPKESKGKLRVCIQILHRQEEGTMTFVVFRDNRWCLSLLGDTSNGEVAKLTCLLHGAMESEPCQDEDIPQISLSFSNYKATTSARVIQYNARDEEVQSDEKSFHTLAILIEKALGVLVYEDDYEPPYDDQPTLEARTREEFPFILGHKLSVNAFIPQRKTYGAIGFDLVASETLIIETRGQSLVPTGLTLEIPWGTYGHIATRLCTVWKFGLDISARVIDCDYKSNQGFNLTSQSQLTPSHKIPKASKHAKRPKASVGRWDTLGEPSGKFDYYVNYAIPAPLPDLELPSPSWDDEPAETQSTQETPPILDILLLKELHVVLTLTNKSEHFRRDSS</sequence>
<dbReference type="Pfam" id="PF00692">
    <property type="entry name" value="dUTPase"/>
    <property type="match status" value="1"/>
</dbReference>
<comment type="caution">
    <text evidence="6">The sequence shown here is derived from an EMBL/GenBank/DDBJ whole genome shotgun (WGS) entry which is preliminary data.</text>
</comment>
<dbReference type="SUPFAM" id="SSF51283">
    <property type="entry name" value="dUTPase-like"/>
    <property type="match status" value="1"/>
</dbReference>
<reference evidence="6 7" key="1">
    <citation type="submission" date="2020-08" db="EMBL/GenBank/DDBJ databases">
        <title>Plant Genome Project.</title>
        <authorList>
            <person name="Zhang R.-G."/>
        </authorList>
    </citation>
    <scope>NUCLEOTIDE SEQUENCE [LARGE SCALE GENOMIC DNA]</scope>
    <source>
        <tissue evidence="6">Rhizome</tissue>
    </source>
</reference>
<evidence type="ECO:0000256" key="3">
    <source>
        <dbReference type="ARBA" id="ARBA00012379"/>
    </source>
</evidence>
<evidence type="ECO:0000256" key="1">
    <source>
        <dbReference type="ARBA" id="ARBA00005142"/>
    </source>
</evidence>
<dbReference type="EC" id="3.6.1.23" evidence="3"/>
<dbReference type="InterPro" id="IPR029054">
    <property type="entry name" value="dUTPase-like"/>
</dbReference>
<evidence type="ECO:0000313" key="6">
    <source>
        <dbReference type="EMBL" id="KAG6472673.1"/>
    </source>
</evidence>
<dbReference type="InterPro" id="IPR008181">
    <property type="entry name" value="dUTPase"/>
</dbReference>
<dbReference type="GO" id="GO:0046081">
    <property type="term" value="P:dUTP catabolic process"/>
    <property type="evidence" value="ECO:0007669"/>
    <property type="project" value="InterPro"/>
</dbReference>
<keyword evidence="7" id="KW-1185">Reference proteome</keyword>
<evidence type="ECO:0000256" key="4">
    <source>
        <dbReference type="ARBA" id="ARBA00023080"/>
    </source>
</evidence>
<dbReference type="PANTHER" id="PTHR11241">
    <property type="entry name" value="DEOXYURIDINE 5'-TRIPHOSPHATE NUCLEOTIDOHYDROLASE"/>
    <property type="match status" value="1"/>
</dbReference>
<dbReference type="InterPro" id="IPR036157">
    <property type="entry name" value="dUTPase-like_sf"/>
</dbReference>
<dbReference type="Proteomes" id="UP000734854">
    <property type="component" value="Unassembled WGS sequence"/>
</dbReference>
<feature type="domain" description="dUTPase-like" evidence="5">
    <location>
        <begin position="260"/>
        <end position="340"/>
    </location>
</feature>
<dbReference type="GO" id="GO:0000287">
    <property type="term" value="F:magnesium ion binding"/>
    <property type="evidence" value="ECO:0007669"/>
    <property type="project" value="InterPro"/>
</dbReference>
<comment type="similarity">
    <text evidence="2">Belongs to the dUTPase family.</text>
</comment>
<evidence type="ECO:0000313" key="7">
    <source>
        <dbReference type="Proteomes" id="UP000734854"/>
    </source>
</evidence>
<dbReference type="GO" id="GO:0006226">
    <property type="term" value="P:dUMP biosynthetic process"/>
    <property type="evidence" value="ECO:0007669"/>
    <property type="project" value="InterPro"/>
</dbReference>
<dbReference type="PANTHER" id="PTHR11241:SF0">
    <property type="entry name" value="DEOXYURIDINE 5'-TRIPHOSPHATE NUCLEOTIDOHYDROLASE"/>
    <property type="match status" value="1"/>
</dbReference>
<keyword evidence="4" id="KW-0546">Nucleotide metabolism</keyword>
<evidence type="ECO:0000259" key="5">
    <source>
        <dbReference type="Pfam" id="PF00692"/>
    </source>
</evidence>
<dbReference type="EMBL" id="JACMSC010000020">
    <property type="protein sequence ID" value="KAG6472673.1"/>
    <property type="molecule type" value="Genomic_DNA"/>
</dbReference>
<evidence type="ECO:0000256" key="2">
    <source>
        <dbReference type="ARBA" id="ARBA00006581"/>
    </source>
</evidence>
<dbReference type="GO" id="GO:0004170">
    <property type="term" value="F:dUTP diphosphatase activity"/>
    <property type="evidence" value="ECO:0007669"/>
    <property type="project" value="UniProtKB-EC"/>
</dbReference>
<name>A0A8J5ESA6_ZINOF</name>
<gene>
    <name evidence="6" type="ORF">ZIOFF_070148</name>
</gene>
<accession>A0A8J5ESA6</accession>
<comment type="pathway">
    <text evidence="1">Pyrimidine metabolism; dUMP biosynthesis; dUMP from dCTP (dUTP route): step 2/2.</text>
</comment>
<dbReference type="AlphaFoldDB" id="A0A8J5ESA6"/>